<keyword evidence="3" id="KW-0131">Cell cycle</keyword>
<gene>
    <name evidence="3" type="ORF">GGD46_006152</name>
</gene>
<dbReference type="Proteomes" id="UP000565576">
    <property type="component" value="Unassembled WGS sequence"/>
</dbReference>
<protein>
    <submittedName>
        <fullName evidence="3">Cell division protein FtsB</fullName>
    </submittedName>
</protein>
<dbReference type="AlphaFoldDB" id="A0A7X0MFJ4"/>
<name>A0A7X0MFJ4_9HYPH</name>
<feature type="compositionally biased region" description="Basic and acidic residues" evidence="2">
    <location>
        <begin position="358"/>
        <end position="369"/>
    </location>
</feature>
<accession>A0A7X0MFJ4</accession>
<keyword evidence="3" id="KW-0132">Cell division</keyword>
<dbReference type="GO" id="GO:0051301">
    <property type="term" value="P:cell division"/>
    <property type="evidence" value="ECO:0007669"/>
    <property type="project" value="UniProtKB-KW"/>
</dbReference>
<proteinExistence type="predicted"/>
<organism evidence="3 4">
    <name type="scientific">Rhizobium lusitanum</name>
    <dbReference type="NCBI Taxonomy" id="293958"/>
    <lineage>
        <taxon>Bacteria</taxon>
        <taxon>Pseudomonadati</taxon>
        <taxon>Pseudomonadota</taxon>
        <taxon>Alphaproteobacteria</taxon>
        <taxon>Hyphomicrobiales</taxon>
        <taxon>Rhizobiaceae</taxon>
        <taxon>Rhizobium/Agrobacterium group</taxon>
        <taxon>Rhizobium</taxon>
    </lineage>
</organism>
<evidence type="ECO:0000256" key="1">
    <source>
        <dbReference type="SAM" id="Coils"/>
    </source>
</evidence>
<sequence length="414" mass="46591">MRISLGMVARSYKGDAFGARHRSATSVIEGVTRAARANEQMEIALSGRNGKAIAEATGNLSRAIGDLQTRYALTPAQNAEAEKGMRYLNAAWRSYSSRYVLGKSGGKAGKVDQAQVRALRRKVNTLEKHVGALEDQVATNAALRRQVTRLRQDLAYYDSRPDDYLTYQAMLLTLSTVSGSFEALIYTTRVYYPTYYTYFEPVGPDFHAWRSYWDGYYDGYYDGRDSVWYDEPVVINDPVIVIQEVDNSTQITYQTIYHTADEVRVEYEALPQENLTAVEIPAAPQDTVFTTNTMIHIEQENVSLDAAEAAREPESRESRESNATVPFDDEERPEAAQARDSNIADEKADALERDDDPIEKTEAPKQDSDSRDDDEESREHIAPAERGSEQDDNSHPEIQDRLDAQRCEDDSANC</sequence>
<reference evidence="3 4" key="1">
    <citation type="submission" date="2020-08" db="EMBL/GenBank/DDBJ databases">
        <title>Genomic Encyclopedia of Type Strains, Phase IV (KMG-V): Genome sequencing to study the core and pangenomes of soil and plant-associated prokaryotes.</title>
        <authorList>
            <person name="Whitman W."/>
        </authorList>
    </citation>
    <scope>NUCLEOTIDE SEQUENCE [LARGE SCALE GENOMIC DNA]</scope>
    <source>
        <strain evidence="3 4">SEMIA 4060</strain>
    </source>
</reference>
<feature type="compositionally biased region" description="Basic and acidic residues" evidence="2">
    <location>
        <begin position="342"/>
        <end position="351"/>
    </location>
</feature>
<evidence type="ECO:0000256" key="2">
    <source>
        <dbReference type="SAM" id="MobiDB-lite"/>
    </source>
</evidence>
<feature type="coiled-coil region" evidence="1">
    <location>
        <begin position="116"/>
        <end position="153"/>
    </location>
</feature>
<evidence type="ECO:0000313" key="3">
    <source>
        <dbReference type="EMBL" id="MBB6488829.1"/>
    </source>
</evidence>
<evidence type="ECO:0000313" key="4">
    <source>
        <dbReference type="Proteomes" id="UP000565576"/>
    </source>
</evidence>
<feature type="compositionally biased region" description="Basic and acidic residues" evidence="2">
    <location>
        <begin position="377"/>
        <end position="414"/>
    </location>
</feature>
<feature type="region of interest" description="Disordered" evidence="2">
    <location>
        <begin position="300"/>
        <end position="414"/>
    </location>
</feature>
<comment type="caution">
    <text evidence="3">The sequence shown here is derived from an EMBL/GenBank/DDBJ whole genome shotgun (WGS) entry which is preliminary data.</text>
</comment>
<feature type="compositionally biased region" description="Basic and acidic residues" evidence="2">
    <location>
        <begin position="308"/>
        <end position="320"/>
    </location>
</feature>
<dbReference type="EMBL" id="JACHBG010000027">
    <property type="protein sequence ID" value="MBB6488829.1"/>
    <property type="molecule type" value="Genomic_DNA"/>
</dbReference>
<dbReference type="RefSeq" id="WP_184710593.1">
    <property type="nucleotide sequence ID" value="NZ_JACHBG010000027.1"/>
</dbReference>
<keyword evidence="1" id="KW-0175">Coiled coil</keyword>